<keyword evidence="4" id="KW-1185">Reference proteome</keyword>
<accession>A0A250X6B4</accession>
<sequence length="231" mass="27434">MGTREVTRAPYLLHQDQRGERTTQSPGLRHEQFSEPIGPDDYGYRPPKNRDPNVTRLKGKIKMLAEDNTSLRQEYEQAQNEIRHYKDRVVRVEEFHRLEVQRLRKEVDYHKRLRLGADQRAFELEERLRQQQRQTSTFDEAQSSLIEQSQLLVSKNAELAYKIKTLETQVLQQQQLQGCLEEQLEDVLRDRDRLEGELQELLEKRQDVNGLRDLKLVEEDEDHEEDEGDEG</sequence>
<dbReference type="OrthoDB" id="533432at2759"/>
<evidence type="ECO:0000313" key="4">
    <source>
        <dbReference type="Proteomes" id="UP000232323"/>
    </source>
</evidence>
<evidence type="ECO:0000256" key="1">
    <source>
        <dbReference type="SAM" id="Coils"/>
    </source>
</evidence>
<reference evidence="3 4" key="1">
    <citation type="submission" date="2017-08" db="EMBL/GenBank/DDBJ databases">
        <title>Acidophilic green algal genome provides insights into adaptation to an acidic environment.</title>
        <authorList>
            <person name="Hirooka S."/>
            <person name="Hirose Y."/>
            <person name="Kanesaki Y."/>
            <person name="Higuchi S."/>
            <person name="Fujiwara T."/>
            <person name="Onuma R."/>
            <person name="Era A."/>
            <person name="Ohbayashi R."/>
            <person name="Uzuka A."/>
            <person name="Nozaki H."/>
            <person name="Yoshikawa H."/>
            <person name="Miyagishima S.Y."/>
        </authorList>
    </citation>
    <scope>NUCLEOTIDE SEQUENCE [LARGE SCALE GENOMIC DNA]</scope>
    <source>
        <strain evidence="3 4">NIES-2499</strain>
    </source>
</reference>
<evidence type="ECO:0000256" key="2">
    <source>
        <dbReference type="SAM" id="MobiDB-lite"/>
    </source>
</evidence>
<dbReference type="Proteomes" id="UP000232323">
    <property type="component" value="Unassembled WGS sequence"/>
</dbReference>
<protein>
    <submittedName>
        <fullName evidence="3">Uncharacterized protein</fullName>
    </submittedName>
</protein>
<comment type="caution">
    <text evidence="3">The sequence shown here is derived from an EMBL/GenBank/DDBJ whole genome shotgun (WGS) entry which is preliminary data.</text>
</comment>
<proteinExistence type="predicted"/>
<feature type="region of interest" description="Disordered" evidence="2">
    <location>
        <begin position="1"/>
        <end position="52"/>
    </location>
</feature>
<feature type="coiled-coil region" evidence="1">
    <location>
        <begin position="54"/>
        <end position="95"/>
    </location>
</feature>
<name>A0A250X6B4_9CHLO</name>
<organism evidence="3 4">
    <name type="scientific">Chlamydomonas eustigma</name>
    <dbReference type="NCBI Taxonomy" id="1157962"/>
    <lineage>
        <taxon>Eukaryota</taxon>
        <taxon>Viridiplantae</taxon>
        <taxon>Chlorophyta</taxon>
        <taxon>core chlorophytes</taxon>
        <taxon>Chlorophyceae</taxon>
        <taxon>CS clade</taxon>
        <taxon>Chlamydomonadales</taxon>
        <taxon>Chlamydomonadaceae</taxon>
        <taxon>Chlamydomonas</taxon>
    </lineage>
</organism>
<feature type="coiled-coil region" evidence="1">
    <location>
        <begin position="177"/>
        <end position="211"/>
    </location>
</feature>
<gene>
    <name evidence="3" type="ORF">CEUSTIGMA_g6025.t1</name>
</gene>
<dbReference type="EMBL" id="BEGY01000033">
    <property type="protein sequence ID" value="GAX78586.1"/>
    <property type="molecule type" value="Genomic_DNA"/>
</dbReference>
<dbReference type="AlphaFoldDB" id="A0A250X6B4"/>
<feature type="region of interest" description="Disordered" evidence="2">
    <location>
        <begin position="212"/>
        <end position="231"/>
    </location>
</feature>
<feature type="compositionally biased region" description="Acidic residues" evidence="2">
    <location>
        <begin position="218"/>
        <end position="231"/>
    </location>
</feature>
<evidence type="ECO:0000313" key="3">
    <source>
        <dbReference type="EMBL" id="GAX78586.1"/>
    </source>
</evidence>
<keyword evidence="1" id="KW-0175">Coiled coil</keyword>